<dbReference type="Gene3D" id="3.30.1120.70">
    <property type="match status" value="1"/>
</dbReference>
<organism evidence="1 2">
    <name type="scientific">Schumannella luteola</name>
    <dbReference type="NCBI Taxonomy" id="472059"/>
    <lineage>
        <taxon>Bacteria</taxon>
        <taxon>Bacillati</taxon>
        <taxon>Actinomycetota</taxon>
        <taxon>Actinomycetes</taxon>
        <taxon>Micrococcales</taxon>
        <taxon>Microbacteriaceae</taxon>
        <taxon>Schumannella</taxon>
    </lineage>
</organism>
<proteinExistence type="predicted"/>
<dbReference type="EMBL" id="JACBZY010000001">
    <property type="protein sequence ID" value="NYG99541.1"/>
    <property type="molecule type" value="Genomic_DNA"/>
</dbReference>
<dbReference type="AlphaFoldDB" id="A0A852YEG3"/>
<accession>A0A852YEG3</accession>
<dbReference type="Pfam" id="PF04860">
    <property type="entry name" value="Phage_portal"/>
    <property type="match status" value="1"/>
</dbReference>
<reference evidence="1 2" key="1">
    <citation type="submission" date="2020-07" db="EMBL/GenBank/DDBJ databases">
        <title>Sequencing the genomes of 1000 actinobacteria strains.</title>
        <authorList>
            <person name="Klenk H.-P."/>
        </authorList>
    </citation>
    <scope>NUCLEOTIDE SEQUENCE [LARGE SCALE GENOMIC DNA]</scope>
    <source>
        <strain evidence="1 2">DSM 23141</strain>
    </source>
</reference>
<sequence length="361" mass="39859">MGILDRLGLTDKRMKALASTIDLTTRSPWITGEDRLTTIAVAKAIMPDGAKVEDFPLSREEALLIPAVSRARNLLVSTIAGFPLVALDKNGPLDSERQPTFLYRDDQQDTPYERMAGTVDDCLFYGRALWLLDRGAGDSPTFGPVLNGTWLPASKWTITNGHVMVDEQAVHESEYLLFNIPMYAGLLAVGDRTLRGARDTEVAWTDRIKNPVAALILRVTDSDAMPEGAEIEDFVNEWKSATRANGAAVGYVPEGVEMDTHMATDDSGLFIENRNAIRTDVGSHLNLRPSMIDGTSGIDSLTYTTKDGERNAFYDFDLPFWTKPIEAALSASKIVPRGQRVRFDQYDAYNPPIRTGVPTEE</sequence>
<gene>
    <name evidence="1" type="ORF">BJ979_002167</name>
</gene>
<evidence type="ECO:0000313" key="2">
    <source>
        <dbReference type="Proteomes" id="UP000553888"/>
    </source>
</evidence>
<evidence type="ECO:0000313" key="1">
    <source>
        <dbReference type="EMBL" id="NYG99541.1"/>
    </source>
</evidence>
<dbReference type="RefSeq" id="WP_179567785.1">
    <property type="nucleotide sequence ID" value="NZ_JACBZY010000001.1"/>
</dbReference>
<dbReference type="Proteomes" id="UP000553888">
    <property type="component" value="Unassembled WGS sequence"/>
</dbReference>
<dbReference type="Gene3D" id="1.20.1270.210">
    <property type="match status" value="1"/>
</dbReference>
<comment type="caution">
    <text evidence="1">The sequence shown here is derived from an EMBL/GenBank/DDBJ whole genome shotgun (WGS) entry which is preliminary data.</text>
</comment>
<dbReference type="InterPro" id="IPR006944">
    <property type="entry name" value="Phage/GTA_portal"/>
</dbReference>
<dbReference type="Gene3D" id="3.40.140.120">
    <property type="match status" value="1"/>
</dbReference>
<keyword evidence="2" id="KW-1185">Reference proteome</keyword>
<name>A0A852YEG3_9MICO</name>
<protein>
    <recommendedName>
        <fullName evidence="3">Phage portal protein</fullName>
    </recommendedName>
</protein>
<evidence type="ECO:0008006" key="3">
    <source>
        <dbReference type="Google" id="ProtNLM"/>
    </source>
</evidence>